<feature type="compositionally biased region" description="Polar residues" evidence="1">
    <location>
        <begin position="95"/>
        <end position="109"/>
    </location>
</feature>
<dbReference type="EMBL" id="JABBWD010000017">
    <property type="protein sequence ID" value="KAG1778119.1"/>
    <property type="molecule type" value="Genomic_DNA"/>
</dbReference>
<protein>
    <submittedName>
        <fullName evidence="2">Uncharacterized protein</fullName>
    </submittedName>
</protein>
<proteinExistence type="predicted"/>
<evidence type="ECO:0000313" key="2">
    <source>
        <dbReference type="EMBL" id="KAG1778119.1"/>
    </source>
</evidence>
<organism evidence="2 3">
    <name type="scientific">Suillus placidus</name>
    <dbReference type="NCBI Taxonomy" id="48579"/>
    <lineage>
        <taxon>Eukaryota</taxon>
        <taxon>Fungi</taxon>
        <taxon>Dikarya</taxon>
        <taxon>Basidiomycota</taxon>
        <taxon>Agaricomycotina</taxon>
        <taxon>Agaricomycetes</taxon>
        <taxon>Agaricomycetidae</taxon>
        <taxon>Boletales</taxon>
        <taxon>Suillineae</taxon>
        <taxon>Suillaceae</taxon>
        <taxon>Suillus</taxon>
    </lineage>
</organism>
<reference evidence="2" key="1">
    <citation type="journal article" date="2020" name="New Phytol.">
        <title>Comparative genomics reveals dynamic genome evolution in host specialist ectomycorrhizal fungi.</title>
        <authorList>
            <person name="Lofgren L.A."/>
            <person name="Nguyen N.H."/>
            <person name="Vilgalys R."/>
            <person name="Ruytinx J."/>
            <person name="Liao H.L."/>
            <person name="Branco S."/>
            <person name="Kuo A."/>
            <person name="LaButti K."/>
            <person name="Lipzen A."/>
            <person name="Andreopoulos W."/>
            <person name="Pangilinan J."/>
            <person name="Riley R."/>
            <person name="Hundley H."/>
            <person name="Na H."/>
            <person name="Barry K."/>
            <person name="Grigoriev I.V."/>
            <person name="Stajich J.E."/>
            <person name="Kennedy P.G."/>
        </authorList>
    </citation>
    <scope>NUCLEOTIDE SEQUENCE</scope>
    <source>
        <strain evidence="2">DOB743</strain>
    </source>
</reference>
<dbReference type="AlphaFoldDB" id="A0A9P6ZWJ1"/>
<evidence type="ECO:0000313" key="3">
    <source>
        <dbReference type="Proteomes" id="UP000714275"/>
    </source>
</evidence>
<name>A0A9P6ZWJ1_9AGAM</name>
<sequence>MSLVSQAYTGTMRGGAAIGGDAAWAVWNSFLQLRQSCGTMRQYHNTGWLFYLQVQAILPNSHGTQGHHTFHPALATSAPLVDNPPDTKQDENPPLTVQDSNPSTIVSSSTTDLASGKLSIILPITSSTLISTPSAKKTRSAHVTSTSSHVTSSGNSPMTSTVHASKLTPATAVSGAQGAAPPPVSTPIPPPVTLEIRDLSALECIMHMVQMKDAVLLKVM</sequence>
<feature type="compositionally biased region" description="Low complexity" evidence="1">
    <location>
        <begin position="142"/>
        <end position="153"/>
    </location>
</feature>
<dbReference type="OrthoDB" id="2685944at2759"/>
<gene>
    <name evidence="2" type="ORF">EV702DRAFT_1196538</name>
</gene>
<evidence type="ECO:0000256" key="1">
    <source>
        <dbReference type="SAM" id="MobiDB-lite"/>
    </source>
</evidence>
<keyword evidence="3" id="KW-1185">Reference proteome</keyword>
<feature type="region of interest" description="Disordered" evidence="1">
    <location>
        <begin position="133"/>
        <end position="162"/>
    </location>
</feature>
<comment type="caution">
    <text evidence="2">The sequence shown here is derived from an EMBL/GenBank/DDBJ whole genome shotgun (WGS) entry which is preliminary data.</text>
</comment>
<feature type="region of interest" description="Disordered" evidence="1">
    <location>
        <begin position="76"/>
        <end position="109"/>
    </location>
</feature>
<dbReference type="Proteomes" id="UP000714275">
    <property type="component" value="Unassembled WGS sequence"/>
</dbReference>
<accession>A0A9P6ZWJ1</accession>